<dbReference type="EMBL" id="NBIV01000166">
    <property type="protein sequence ID" value="PXF42357.1"/>
    <property type="molecule type" value="Genomic_DNA"/>
</dbReference>
<dbReference type="PANTHER" id="PTHR22967">
    <property type="entry name" value="SERINE/THREONINE PROTEIN KINASE"/>
    <property type="match status" value="1"/>
</dbReference>
<keyword evidence="2" id="KW-0723">Serine/threonine-protein kinase</keyword>
<evidence type="ECO:0000256" key="1">
    <source>
        <dbReference type="ARBA" id="ARBA00012513"/>
    </source>
</evidence>
<evidence type="ECO:0000256" key="4">
    <source>
        <dbReference type="ARBA" id="ARBA00022741"/>
    </source>
</evidence>
<accession>A0A2V3IJV5</accession>
<comment type="caution">
    <text evidence="11">The sequence shown here is derived from an EMBL/GenBank/DDBJ whole genome shotgun (WGS) entry which is preliminary data.</text>
</comment>
<comment type="catalytic activity">
    <reaction evidence="7">
        <text>L-threonyl-[protein] + ATP = O-phospho-L-threonyl-[protein] + ADP + H(+)</text>
        <dbReference type="Rhea" id="RHEA:46608"/>
        <dbReference type="Rhea" id="RHEA-COMP:11060"/>
        <dbReference type="Rhea" id="RHEA-COMP:11605"/>
        <dbReference type="ChEBI" id="CHEBI:15378"/>
        <dbReference type="ChEBI" id="CHEBI:30013"/>
        <dbReference type="ChEBI" id="CHEBI:30616"/>
        <dbReference type="ChEBI" id="CHEBI:61977"/>
        <dbReference type="ChEBI" id="CHEBI:456216"/>
        <dbReference type="EC" id="2.7.11.1"/>
    </reaction>
</comment>
<evidence type="ECO:0000259" key="10">
    <source>
        <dbReference type="PROSITE" id="PS50011"/>
    </source>
</evidence>
<organism evidence="11 12">
    <name type="scientific">Gracilariopsis chorda</name>
    <dbReference type="NCBI Taxonomy" id="448386"/>
    <lineage>
        <taxon>Eukaryota</taxon>
        <taxon>Rhodophyta</taxon>
        <taxon>Florideophyceae</taxon>
        <taxon>Rhodymeniophycidae</taxon>
        <taxon>Gracilariales</taxon>
        <taxon>Gracilariaceae</taxon>
        <taxon>Gracilariopsis</taxon>
    </lineage>
</organism>
<feature type="region of interest" description="Disordered" evidence="9">
    <location>
        <begin position="413"/>
        <end position="460"/>
    </location>
</feature>
<feature type="region of interest" description="Disordered" evidence="9">
    <location>
        <begin position="375"/>
        <end position="400"/>
    </location>
</feature>
<dbReference type="Gene3D" id="1.10.510.10">
    <property type="entry name" value="Transferase(Phosphotransferase) domain 1"/>
    <property type="match status" value="1"/>
</dbReference>
<dbReference type="PROSITE" id="PS50011">
    <property type="entry name" value="PROTEIN_KINASE_DOM"/>
    <property type="match status" value="1"/>
</dbReference>
<evidence type="ECO:0000256" key="2">
    <source>
        <dbReference type="ARBA" id="ARBA00022527"/>
    </source>
</evidence>
<dbReference type="Pfam" id="PF00069">
    <property type="entry name" value="Pkinase"/>
    <property type="match status" value="1"/>
</dbReference>
<keyword evidence="6" id="KW-0067">ATP-binding</keyword>
<dbReference type="SUPFAM" id="SSF56112">
    <property type="entry name" value="Protein kinase-like (PK-like)"/>
    <property type="match status" value="1"/>
</dbReference>
<keyword evidence="4" id="KW-0547">Nucleotide-binding</keyword>
<dbReference type="GO" id="GO:0005737">
    <property type="term" value="C:cytoplasm"/>
    <property type="evidence" value="ECO:0007669"/>
    <property type="project" value="TreeGrafter"/>
</dbReference>
<evidence type="ECO:0000256" key="9">
    <source>
        <dbReference type="SAM" id="MobiDB-lite"/>
    </source>
</evidence>
<dbReference type="Proteomes" id="UP000247409">
    <property type="component" value="Unassembled WGS sequence"/>
</dbReference>
<evidence type="ECO:0000313" key="11">
    <source>
        <dbReference type="EMBL" id="PXF42357.1"/>
    </source>
</evidence>
<evidence type="ECO:0000313" key="12">
    <source>
        <dbReference type="Proteomes" id="UP000247409"/>
    </source>
</evidence>
<dbReference type="SMART" id="SM00220">
    <property type="entry name" value="S_TKc"/>
    <property type="match status" value="1"/>
</dbReference>
<dbReference type="PANTHER" id="PTHR22967:SF57">
    <property type="entry name" value="AUXILIN, ISOFORM A-RELATED"/>
    <property type="match status" value="1"/>
</dbReference>
<dbReference type="InterPro" id="IPR000719">
    <property type="entry name" value="Prot_kinase_dom"/>
</dbReference>
<dbReference type="OrthoDB" id="248923at2759"/>
<dbReference type="EC" id="2.7.11.1" evidence="1"/>
<dbReference type="AlphaFoldDB" id="A0A2V3IJV5"/>
<evidence type="ECO:0000256" key="8">
    <source>
        <dbReference type="ARBA" id="ARBA00048679"/>
    </source>
</evidence>
<keyword evidence="3" id="KW-0808">Transferase</keyword>
<evidence type="ECO:0000256" key="6">
    <source>
        <dbReference type="ARBA" id="ARBA00022840"/>
    </source>
</evidence>
<name>A0A2V3IJV5_9FLOR</name>
<proteinExistence type="predicted"/>
<feature type="domain" description="Protein kinase" evidence="10">
    <location>
        <begin position="42"/>
        <end position="309"/>
    </location>
</feature>
<comment type="catalytic activity">
    <reaction evidence="8">
        <text>L-seryl-[protein] + ATP = O-phospho-L-seryl-[protein] + ADP + H(+)</text>
        <dbReference type="Rhea" id="RHEA:17989"/>
        <dbReference type="Rhea" id="RHEA-COMP:9863"/>
        <dbReference type="Rhea" id="RHEA-COMP:11604"/>
        <dbReference type="ChEBI" id="CHEBI:15378"/>
        <dbReference type="ChEBI" id="CHEBI:29999"/>
        <dbReference type="ChEBI" id="CHEBI:30616"/>
        <dbReference type="ChEBI" id="CHEBI:83421"/>
        <dbReference type="ChEBI" id="CHEBI:456216"/>
        <dbReference type="EC" id="2.7.11.1"/>
    </reaction>
</comment>
<keyword evidence="12" id="KW-1185">Reference proteome</keyword>
<keyword evidence="5 11" id="KW-0418">Kinase</keyword>
<sequence>MFRTLTKAAHSLQRGVQSAFTNAPPDHTAFNNTIITIAGIRLRLGSVFAQGAYSFIHVATPVSPTHAQPSHYAVKRIACPDQESLHHAHVEIRFLRQLPPHPNIVKFYDAHFHHAHAFLLFELVDGGTLPHRLQHVQLPTHATLEILEHAAAALAHVHALPQPVFVRDVKLENLLYDRSQRCYKLCDFGSVTTTMIRPQSRAHILQAEEQISSHCTSMYRAPELVDLYSNHFICERADVWALGCVWYAVLFGSLPFDGSSSLQITNGLPTIPTSPSYPQPFIALLQNMLVVNPAHRYDSFQVLEEVRRLQNRPMDQKLRQIGLQLREKRRNDFGHISASSACNPFNPTHSTALTSAQSQPSNLLLDFDHSLSLSEQPRRDADATPTESDFNRSSSMSGNNGWADFDSAFGNVSKAPASQPTAVHRARSSPAPAPNVTVSAGGLPDSTSSHKRNSTPTPFTSFDAFATTNVGHTSERPSSVPPFVSLEANGQTARRDESALVDVFDMQPQTSDGNLGSGFVSNRNSQASAKRSAANFDDLIDFG</sequence>
<dbReference type="GO" id="GO:0005524">
    <property type="term" value="F:ATP binding"/>
    <property type="evidence" value="ECO:0007669"/>
    <property type="project" value="UniProtKB-KW"/>
</dbReference>
<gene>
    <name evidence="11" type="ORF">BWQ96_07877</name>
</gene>
<evidence type="ECO:0000256" key="7">
    <source>
        <dbReference type="ARBA" id="ARBA00047899"/>
    </source>
</evidence>
<dbReference type="GO" id="GO:0004674">
    <property type="term" value="F:protein serine/threonine kinase activity"/>
    <property type="evidence" value="ECO:0007669"/>
    <property type="project" value="UniProtKB-KW"/>
</dbReference>
<reference evidence="11 12" key="1">
    <citation type="journal article" date="2018" name="Mol. Biol. Evol.">
        <title>Analysis of the draft genome of the red seaweed Gracilariopsis chorda provides insights into genome size evolution in Rhodophyta.</title>
        <authorList>
            <person name="Lee J."/>
            <person name="Yang E.C."/>
            <person name="Graf L."/>
            <person name="Yang J.H."/>
            <person name="Qiu H."/>
            <person name="Zel Zion U."/>
            <person name="Chan C.X."/>
            <person name="Stephens T.G."/>
            <person name="Weber A.P.M."/>
            <person name="Boo G.H."/>
            <person name="Boo S.M."/>
            <person name="Kim K.M."/>
            <person name="Shin Y."/>
            <person name="Jung M."/>
            <person name="Lee S.J."/>
            <person name="Yim H.S."/>
            <person name="Lee J.H."/>
            <person name="Bhattacharya D."/>
            <person name="Yoon H.S."/>
        </authorList>
    </citation>
    <scope>NUCLEOTIDE SEQUENCE [LARGE SCALE GENOMIC DNA]</scope>
    <source>
        <strain evidence="11 12">SKKU-2015</strain>
        <tissue evidence="11">Whole body</tissue>
    </source>
</reference>
<evidence type="ECO:0000256" key="3">
    <source>
        <dbReference type="ARBA" id="ARBA00022679"/>
    </source>
</evidence>
<dbReference type="InterPro" id="IPR011009">
    <property type="entry name" value="Kinase-like_dom_sf"/>
</dbReference>
<dbReference type="STRING" id="448386.A0A2V3IJV5"/>
<feature type="compositionally biased region" description="Polar residues" evidence="9">
    <location>
        <begin position="385"/>
        <end position="400"/>
    </location>
</feature>
<evidence type="ECO:0000256" key="5">
    <source>
        <dbReference type="ARBA" id="ARBA00022777"/>
    </source>
</evidence>
<protein>
    <recommendedName>
        <fullName evidence="1">non-specific serine/threonine protein kinase</fullName>
        <ecNumber evidence="1">2.7.11.1</ecNumber>
    </recommendedName>
</protein>